<name>A0A0C3G3D8_PILCF</name>
<proteinExistence type="predicted"/>
<dbReference type="AlphaFoldDB" id="A0A0C3G3D8"/>
<evidence type="ECO:0000313" key="3">
    <source>
        <dbReference type="Proteomes" id="UP000054166"/>
    </source>
</evidence>
<reference evidence="3" key="2">
    <citation type="submission" date="2015-01" db="EMBL/GenBank/DDBJ databases">
        <title>Evolutionary Origins and Diversification of the Mycorrhizal Mutualists.</title>
        <authorList>
            <consortium name="DOE Joint Genome Institute"/>
            <consortium name="Mycorrhizal Genomics Consortium"/>
            <person name="Kohler A."/>
            <person name="Kuo A."/>
            <person name="Nagy L.G."/>
            <person name="Floudas D."/>
            <person name="Copeland A."/>
            <person name="Barry K.W."/>
            <person name="Cichocki N."/>
            <person name="Veneault-Fourrey C."/>
            <person name="LaButti K."/>
            <person name="Lindquist E.A."/>
            <person name="Lipzen A."/>
            <person name="Lundell T."/>
            <person name="Morin E."/>
            <person name="Murat C."/>
            <person name="Riley R."/>
            <person name="Ohm R."/>
            <person name="Sun H."/>
            <person name="Tunlid A."/>
            <person name="Henrissat B."/>
            <person name="Grigoriev I.V."/>
            <person name="Hibbett D.S."/>
            <person name="Martin F."/>
        </authorList>
    </citation>
    <scope>NUCLEOTIDE SEQUENCE [LARGE SCALE GENOMIC DNA]</scope>
    <source>
        <strain evidence="3">F 1598</strain>
    </source>
</reference>
<dbReference type="InParanoid" id="A0A0C3G3D8"/>
<reference evidence="2 3" key="1">
    <citation type="submission" date="2014-04" db="EMBL/GenBank/DDBJ databases">
        <authorList>
            <consortium name="DOE Joint Genome Institute"/>
            <person name="Kuo A."/>
            <person name="Tarkka M."/>
            <person name="Buscot F."/>
            <person name="Kohler A."/>
            <person name="Nagy L.G."/>
            <person name="Floudas D."/>
            <person name="Copeland A."/>
            <person name="Barry K.W."/>
            <person name="Cichocki N."/>
            <person name="Veneault-Fourrey C."/>
            <person name="LaButti K."/>
            <person name="Lindquist E.A."/>
            <person name="Lipzen A."/>
            <person name="Lundell T."/>
            <person name="Morin E."/>
            <person name="Murat C."/>
            <person name="Sun H."/>
            <person name="Tunlid A."/>
            <person name="Henrissat B."/>
            <person name="Grigoriev I.V."/>
            <person name="Hibbett D.S."/>
            <person name="Martin F."/>
            <person name="Nordberg H.P."/>
            <person name="Cantor M.N."/>
            <person name="Hua S.X."/>
        </authorList>
    </citation>
    <scope>NUCLEOTIDE SEQUENCE [LARGE SCALE GENOMIC DNA]</scope>
    <source>
        <strain evidence="2 3">F 1598</strain>
    </source>
</reference>
<dbReference type="HOGENOM" id="CLU_1066019_0_0_1"/>
<sequence length="261" mass="29712">MGAFKSQFIAQFLRLQPNWLAREDQRIPVVVEHNVVGVDAIVDEIKKIHCTSTISVPKGILEQLKRSSLALHRLGPRLEAHSSVKHNKLCNPQTDPIPIRYTAEPESISDATSSSYAPRESTNPPGLLHEPSAHQRQSFDHRKDDPIRFSVLTRSSSTNGNRLTPTQILGRQLCFSFFYIILRLFDRPTEEPGNSPIAVQLKKLYRGNKLIRFIYYAYTFYTRLLEEQTLRRFRAGWLEALGDLSDSHAAPVVLTPSRLSH</sequence>
<feature type="region of interest" description="Disordered" evidence="1">
    <location>
        <begin position="108"/>
        <end position="140"/>
    </location>
</feature>
<evidence type="ECO:0000313" key="2">
    <source>
        <dbReference type="EMBL" id="KIM86404.1"/>
    </source>
</evidence>
<accession>A0A0C3G3D8</accession>
<protein>
    <submittedName>
        <fullName evidence="2">Uncharacterized protein</fullName>
    </submittedName>
</protein>
<evidence type="ECO:0000256" key="1">
    <source>
        <dbReference type="SAM" id="MobiDB-lite"/>
    </source>
</evidence>
<organism evidence="2 3">
    <name type="scientific">Piloderma croceum (strain F 1598)</name>
    <dbReference type="NCBI Taxonomy" id="765440"/>
    <lineage>
        <taxon>Eukaryota</taxon>
        <taxon>Fungi</taxon>
        <taxon>Dikarya</taxon>
        <taxon>Basidiomycota</taxon>
        <taxon>Agaricomycotina</taxon>
        <taxon>Agaricomycetes</taxon>
        <taxon>Agaricomycetidae</taxon>
        <taxon>Atheliales</taxon>
        <taxon>Atheliaceae</taxon>
        <taxon>Piloderma</taxon>
    </lineage>
</organism>
<dbReference type="OrthoDB" id="2803160at2759"/>
<dbReference type="EMBL" id="KN832982">
    <property type="protein sequence ID" value="KIM86404.1"/>
    <property type="molecule type" value="Genomic_DNA"/>
</dbReference>
<keyword evidence="3" id="KW-1185">Reference proteome</keyword>
<gene>
    <name evidence="2" type="ORF">PILCRDRAFT_4905</name>
</gene>
<feature type="compositionally biased region" description="Basic and acidic residues" evidence="1">
    <location>
        <begin position="131"/>
        <end position="140"/>
    </location>
</feature>
<feature type="compositionally biased region" description="Polar residues" evidence="1">
    <location>
        <begin position="109"/>
        <end position="124"/>
    </location>
</feature>
<dbReference type="STRING" id="765440.A0A0C3G3D8"/>
<dbReference type="Proteomes" id="UP000054166">
    <property type="component" value="Unassembled WGS sequence"/>
</dbReference>